<evidence type="ECO:0000313" key="4">
    <source>
        <dbReference type="Proteomes" id="UP000253250"/>
    </source>
</evidence>
<dbReference type="Gene3D" id="3.40.50.2000">
    <property type="entry name" value="Glycogen Phosphorylase B"/>
    <property type="match status" value="2"/>
</dbReference>
<dbReference type="InterPro" id="IPR028098">
    <property type="entry name" value="Glyco_trans_4-like_N"/>
</dbReference>
<dbReference type="PANTHER" id="PTHR45947">
    <property type="entry name" value="SULFOQUINOVOSYL TRANSFERASE SQD2"/>
    <property type="match status" value="1"/>
</dbReference>
<evidence type="ECO:0000313" key="3">
    <source>
        <dbReference type="EMBL" id="RCN59263.1"/>
    </source>
</evidence>
<dbReference type="Pfam" id="PF13439">
    <property type="entry name" value="Glyco_transf_4"/>
    <property type="match status" value="1"/>
</dbReference>
<dbReference type="SUPFAM" id="SSF53756">
    <property type="entry name" value="UDP-Glycosyltransferase/glycogen phosphorylase"/>
    <property type="match status" value="1"/>
</dbReference>
<dbReference type="PANTHER" id="PTHR45947:SF3">
    <property type="entry name" value="SULFOQUINOVOSYL TRANSFERASE SQD2"/>
    <property type="match status" value="1"/>
</dbReference>
<dbReference type="AlphaFoldDB" id="A0A368HIT6"/>
<keyword evidence="3" id="KW-0808">Transferase</keyword>
<organism evidence="3 4">
    <name type="scientific">Acidiferrobacter thiooxydans</name>
    <dbReference type="NCBI Taxonomy" id="163359"/>
    <lineage>
        <taxon>Bacteria</taxon>
        <taxon>Pseudomonadati</taxon>
        <taxon>Pseudomonadota</taxon>
        <taxon>Gammaproteobacteria</taxon>
        <taxon>Acidiferrobacterales</taxon>
        <taxon>Acidiferrobacteraceae</taxon>
        <taxon>Acidiferrobacter</taxon>
    </lineage>
</organism>
<dbReference type="OrthoDB" id="9802525at2"/>
<dbReference type="InterPro" id="IPR001296">
    <property type="entry name" value="Glyco_trans_1"/>
</dbReference>
<dbReference type="GO" id="GO:0016757">
    <property type="term" value="F:glycosyltransferase activity"/>
    <property type="evidence" value="ECO:0007669"/>
    <property type="project" value="InterPro"/>
</dbReference>
<evidence type="ECO:0000259" key="1">
    <source>
        <dbReference type="Pfam" id="PF00534"/>
    </source>
</evidence>
<proteinExistence type="predicted"/>
<dbReference type="InterPro" id="IPR050194">
    <property type="entry name" value="Glycosyltransferase_grp1"/>
</dbReference>
<comment type="caution">
    <text evidence="3">The sequence shown here is derived from an EMBL/GenBank/DDBJ whole genome shotgun (WGS) entry which is preliminary data.</text>
</comment>
<protein>
    <submittedName>
        <fullName evidence="3">Glycosyl transferase family 1</fullName>
    </submittedName>
</protein>
<feature type="domain" description="Glycosyl transferase family 1" evidence="1">
    <location>
        <begin position="213"/>
        <end position="370"/>
    </location>
</feature>
<sequence>MPWRDRWGGRQGEGDLRILHFGRFYNDSFGGLERHVDALLRGLKSHCEADNLVAHDHWARTVISTGSYTVYKTPSLGKVAGTALCPTMPWLARALHRERGYDLVHLHLPDPMAHLAAAFLPGSVKRVITWHSDIVRQKRLLKLYRPFLGALLNRADAIIVPTPAHISSSSQLGVCRRPERYHVVPFGIEYGVFDKAAQQHQRIADLKASLGGDKVPVLFAVGRHVYYKGFEYLIRAMIHVPQGILVVGGDGPLTSDLRAMSTSLGLGARVRFVGRIPDAELPFYYHACDAFCMPSVAPAEAFGLVQLEAMACGKPVVCCELHNGVTYVNRDGETGLVVPPRDPQALAAAINKLLGNPALRQRLGERGRNRARTEFSLDAMVAGTLAVYERVLGRDAEAWTHARPEDDRAQVAARQ</sequence>
<keyword evidence="4" id="KW-1185">Reference proteome</keyword>
<dbReference type="Proteomes" id="UP000253250">
    <property type="component" value="Unassembled WGS sequence"/>
</dbReference>
<dbReference type="EMBL" id="PSYR01000001">
    <property type="protein sequence ID" value="RCN59263.1"/>
    <property type="molecule type" value="Genomic_DNA"/>
</dbReference>
<gene>
    <name evidence="3" type="ORF">C4900_06045</name>
</gene>
<name>A0A368HIT6_9GAMM</name>
<evidence type="ECO:0000259" key="2">
    <source>
        <dbReference type="Pfam" id="PF13439"/>
    </source>
</evidence>
<feature type="domain" description="Glycosyltransferase subfamily 4-like N-terminal" evidence="2">
    <location>
        <begin position="29"/>
        <end position="188"/>
    </location>
</feature>
<reference evidence="3 4" key="1">
    <citation type="submission" date="2018-02" db="EMBL/GenBank/DDBJ databases">
        <title>Insights into the biology of acidophilic members of the Acidiferrobacteraceae family derived from comparative genomic analyses.</title>
        <authorList>
            <person name="Issotta F."/>
            <person name="Thyssen C."/>
            <person name="Mena C."/>
            <person name="Moya A."/>
            <person name="Bellenberg S."/>
            <person name="Sproer C."/>
            <person name="Covarrubias P.C."/>
            <person name="Sand W."/>
            <person name="Quatrini R."/>
            <person name="Vera M."/>
        </authorList>
    </citation>
    <scope>NUCLEOTIDE SEQUENCE [LARGE SCALE GENOMIC DNA]</scope>
    <source>
        <strain evidence="4">m-1</strain>
    </source>
</reference>
<accession>A0A368HIT6</accession>
<dbReference type="Pfam" id="PF00534">
    <property type="entry name" value="Glycos_transf_1"/>
    <property type="match status" value="1"/>
</dbReference>